<proteinExistence type="predicted"/>
<evidence type="ECO:0000313" key="2">
    <source>
        <dbReference type="Proteomes" id="UP000452235"/>
    </source>
</evidence>
<dbReference type="AlphaFoldDB" id="A0A5M3Z2D9"/>
<gene>
    <name evidence="1" type="ORF">ATEIFO6365_0005039500</name>
</gene>
<name>A0A5M3Z2D9_ASPTE</name>
<dbReference type="OrthoDB" id="4502329at2759"/>
<reference evidence="1 2" key="1">
    <citation type="submission" date="2020-01" db="EMBL/GenBank/DDBJ databases">
        <title>Aspergillus terreus IFO 6365 whole genome shotgun sequence.</title>
        <authorList>
            <person name="Kanamasa S."/>
            <person name="Takahashi H."/>
        </authorList>
    </citation>
    <scope>NUCLEOTIDE SEQUENCE [LARGE SCALE GENOMIC DNA]</scope>
    <source>
        <strain evidence="1 2">IFO 6365</strain>
    </source>
</reference>
<accession>A0A5M3Z2D9</accession>
<evidence type="ECO:0000313" key="1">
    <source>
        <dbReference type="EMBL" id="GFF16205.1"/>
    </source>
</evidence>
<dbReference type="EMBL" id="BLJY01000005">
    <property type="protein sequence ID" value="GFF16205.1"/>
    <property type="molecule type" value="Genomic_DNA"/>
</dbReference>
<dbReference type="Proteomes" id="UP000452235">
    <property type="component" value="Unassembled WGS sequence"/>
</dbReference>
<comment type="caution">
    <text evidence="1">The sequence shown here is derived from an EMBL/GenBank/DDBJ whole genome shotgun (WGS) entry which is preliminary data.</text>
</comment>
<organism evidence="1 2">
    <name type="scientific">Aspergillus terreus</name>
    <dbReference type="NCBI Taxonomy" id="33178"/>
    <lineage>
        <taxon>Eukaryota</taxon>
        <taxon>Fungi</taxon>
        <taxon>Dikarya</taxon>
        <taxon>Ascomycota</taxon>
        <taxon>Pezizomycotina</taxon>
        <taxon>Eurotiomycetes</taxon>
        <taxon>Eurotiomycetidae</taxon>
        <taxon>Eurotiales</taxon>
        <taxon>Aspergillaceae</taxon>
        <taxon>Aspergillus</taxon>
        <taxon>Aspergillus subgen. Circumdati</taxon>
    </lineage>
</organism>
<keyword evidence="2" id="KW-1185">Reference proteome</keyword>
<protein>
    <submittedName>
        <fullName evidence="1">Uncharacterized protein</fullName>
    </submittedName>
</protein>
<sequence>MLSPILVCSSFKWLWLGAVCALFVGGMTAQTITLPDWFNGYYIHLVGITTETSSASCEKTMPWASSGEYSNCRQTTDLNVRCPMLTACVNSTVMFDNGSSYTCVPNQSCATMTVYQTSPFGLPSSKQAFLLGELGGLHHVPRASHADGVNMYVSFLIRVRLNAPQVERGANEIQLVRN</sequence>